<dbReference type="PROSITE" id="PS50822">
    <property type="entry name" value="PIWI"/>
    <property type="match status" value="1"/>
</dbReference>
<dbReference type="SUPFAM" id="SSF101690">
    <property type="entry name" value="PAZ domain"/>
    <property type="match status" value="1"/>
</dbReference>
<evidence type="ECO:0000259" key="3">
    <source>
        <dbReference type="PROSITE" id="PS50821"/>
    </source>
</evidence>
<dbReference type="InterPro" id="IPR003165">
    <property type="entry name" value="Piwi"/>
</dbReference>
<dbReference type="SUPFAM" id="SSF53098">
    <property type="entry name" value="Ribonuclease H-like"/>
    <property type="match status" value="1"/>
</dbReference>
<reference evidence="6" key="1">
    <citation type="journal article" date="2014" name="Science">
        <title>Ancient hybridizations among the ancestral genomes of bread wheat.</title>
        <authorList>
            <consortium name="International Wheat Genome Sequencing Consortium,"/>
            <person name="Marcussen T."/>
            <person name="Sandve S.R."/>
            <person name="Heier L."/>
            <person name="Spannagl M."/>
            <person name="Pfeifer M."/>
            <person name="Jakobsen K.S."/>
            <person name="Wulff B.B."/>
            <person name="Steuernagel B."/>
            <person name="Mayer K.F."/>
            <person name="Olsen O.A."/>
        </authorList>
    </citation>
    <scope>NUCLEOTIDE SEQUENCE [LARGE SCALE GENOMIC DNA]</scope>
    <source>
        <strain evidence="6">cv. AL8/78</strain>
    </source>
</reference>
<accession>A0A453M3W2</accession>
<evidence type="ECO:0000259" key="4">
    <source>
        <dbReference type="PROSITE" id="PS50822"/>
    </source>
</evidence>
<keyword evidence="2" id="KW-0943">RNA-mediated gene silencing</keyword>
<feature type="domain" description="PAZ" evidence="3">
    <location>
        <begin position="1"/>
        <end position="43"/>
    </location>
</feature>
<dbReference type="Gene3D" id="2.170.260.10">
    <property type="entry name" value="paz domain"/>
    <property type="match status" value="1"/>
</dbReference>
<dbReference type="Pfam" id="PF16487">
    <property type="entry name" value="ArgoMid"/>
    <property type="match status" value="1"/>
</dbReference>
<keyword evidence="6" id="KW-1185">Reference proteome</keyword>
<comment type="similarity">
    <text evidence="1">Belongs to the argonaute family. Ago subfamily.</text>
</comment>
<name>A0A453M3W2_AEGTS</name>
<sequence length="307" mass="35653">MSVVQYFMQRYKYNLQYTSWPCLQSGSDARPVYLPMEACKIVEGQRYSKKLNDKQVTNILRATCQRPQQREQSIREMVLHNKYAEDKFAQEFGINLRYHDSGKEKTCAPSVGQWNMINKKMINGGIIDNWACVSFSRMRPEEVHRFCCDLIQMCNMTGMSVNPRPLVDNRSASPNHIENALRDVYRRTTEMLGKQGHEKQLQLLIVILPEVSGSYGKIKKVCETDLGIVSQCCLPRHAARPNKQYLENVALKINVKKSQQSSLVLMLHTPHLERTLHHLLLRWWHQWTGQRSPSTEVLSLLNHTGRR</sequence>
<dbReference type="InterPro" id="IPR036085">
    <property type="entry name" value="PAZ_dom_sf"/>
</dbReference>
<dbReference type="AlphaFoldDB" id="A0A453M3W2"/>
<protein>
    <recommendedName>
        <fullName evidence="7">PAZ domain-containing protein</fullName>
    </recommendedName>
</protein>
<dbReference type="CDD" id="cd02846">
    <property type="entry name" value="PAZ_argonaute_like"/>
    <property type="match status" value="1"/>
</dbReference>
<evidence type="ECO:0008006" key="7">
    <source>
        <dbReference type="Google" id="ProtNLM"/>
    </source>
</evidence>
<evidence type="ECO:0000313" key="5">
    <source>
        <dbReference type="EnsemblPlants" id="AET5Gv21033300.17"/>
    </source>
</evidence>
<reference evidence="6" key="2">
    <citation type="journal article" date="2017" name="Nat. Plants">
        <title>The Aegilops tauschii genome reveals multiple impacts of transposons.</title>
        <authorList>
            <person name="Zhao G."/>
            <person name="Zou C."/>
            <person name="Li K."/>
            <person name="Wang K."/>
            <person name="Li T."/>
            <person name="Gao L."/>
            <person name="Zhang X."/>
            <person name="Wang H."/>
            <person name="Yang Z."/>
            <person name="Liu X."/>
            <person name="Jiang W."/>
            <person name="Mao L."/>
            <person name="Kong X."/>
            <person name="Jiao Y."/>
            <person name="Jia J."/>
        </authorList>
    </citation>
    <scope>NUCLEOTIDE SEQUENCE [LARGE SCALE GENOMIC DNA]</scope>
    <source>
        <strain evidence="6">cv. AL8/78</strain>
    </source>
</reference>
<feature type="domain" description="Piwi" evidence="4">
    <location>
        <begin position="203"/>
        <end position="256"/>
    </location>
</feature>
<dbReference type="FunFam" id="3.40.50.2300:FF:000110">
    <property type="entry name" value="Argonaute 10"/>
    <property type="match status" value="1"/>
</dbReference>
<dbReference type="Gramene" id="AET5Gv21033300.17">
    <property type="protein sequence ID" value="AET5Gv21033300.17"/>
    <property type="gene ID" value="AET5Gv21033300"/>
</dbReference>
<dbReference type="InterPro" id="IPR003100">
    <property type="entry name" value="PAZ_dom"/>
</dbReference>
<dbReference type="EnsemblPlants" id="AET5Gv21033300.17">
    <property type="protein sequence ID" value="AET5Gv21033300.17"/>
    <property type="gene ID" value="AET5Gv21033300"/>
</dbReference>
<dbReference type="InterPro" id="IPR032473">
    <property type="entry name" value="Argonaute_Mid_dom"/>
</dbReference>
<organism evidence="5 6">
    <name type="scientific">Aegilops tauschii subsp. strangulata</name>
    <name type="common">Goatgrass</name>
    <dbReference type="NCBI Taxonomy" id="200361"/>
    <lineage>
        <taxon>Eukaryota</taxon>
        <taxon>Viridiplantae</taxon>
        <taxon>Streptophyta</taxon>
        <taxon>Embryophyta</taxon>
        <taxon>Tracheophyta</taxon>
        <taxon>Spermatophyta</taxon>
        <taxon>Magnoliopsida</taxon>
        <taxon>Liliopsida</taxon>
        <taxon>Poales</taxon>
        <taxon>Poaceae</taxon>
        <taxon>BOP clade</taxon>
        <taxon>Pooideae</taxon>
        <taxon>Triticodae</taxon>
        <taxon>Triticeae</taxon>
        <taxon>Triticinae</taxon>
        <taxon>Aegilops</taxon>
    </lineage>
</organism>
<dbReference type="Pfam" id="PF02170">
    <property type="entry name" value="PAZ"/>
    <property type="match status" value="1"/>
</dbReference>
<dbReference type="Gene3D" id="3.40.50.2300">
    <property type="match status" value="1"/>
</dbReference>
<evidence type="ECO:0000256" key="1">
    <source>
        <dbReference type="ARBA" id="ARBA00008201"/>
    </source>
</evidence>
<reference evidence="5" key="4">
    <citation type="submission" date="2019-03" db="UniProtKB">
        <authorList>
            <consortium name="EnsemblPlants"/>
        </authorList>
    </citation>
    <scope>IDENTIFICATION</scope>
</reference>
<dbReference type="Pfam" id="PF02171">
    <property type="entry name" value="Piwi"/>
    <property type="match status" value="1"/>
</dbReference>
<evidence type="ECO:0000256" key="2">
    <source>
        <dbReference type="ARBA" id="ARBA00023158"/>
    </source>
</evidence>
<dbReference type="InterPro" id="IPR012337">
    <property type="entry name" value="RNaseH-like_sf"/>
</dbReference>
<reference evidence="5" key="5">
    <citation type="journal article" date="2021" name="G3 (Bethesda)">
        <title>Aegilops tauschii genome assembly Aet v5.0 features greater sequence contiguity and improved annotation.</title>
        <authorList>
            <person name="Wang L."/>
            <person name="Zhu T."/>
            <person name="Rodriguez J.C."/>
            <person name="Deal K.R."/>
            <person name="Dubcovsky J."/>
            <person name="McGuire P.E."/>
            <person name="Lux T."/>
            <person name="Spannagl M."/>
            <person name="Mayer K.F.X."/>
            <person name="Baldrich P."/>
            <person name="Meyers B.C."/>
            <person name="Huo N."/>
            <person name="Gu Y.Q."/>
            <person name="Zhou H."/>
            <person name="Devos K.M."/>
            <person name="Bennetzen J.L."/>
            <person name="Unver T."/>
            <person name="Budak H."/>
            <person name="Gulick P.J."/>
            <person name="Galiba G."/>
            <person name="Kalapos B."/>
            <person name="Nelson D.R."/>
            <person name="Li P."/>
            <person name="You F.M."/>
            <person name="Luo M.C."/>
            <person name="Dvorak J."/>
        </authorList>
    </citation>
    <scope>NUCLEOTIDE SEQUENCE [LARGE SCALE GENOMIC DNA]</scope>
    <source>
        <strain evidence="5">cv. AL8/78</strain>
    </source>
</reference>
<dbReference type="PROSITE" id="PS50821">
    <property type="entry name" value="PAZ"/>
    <property type="match status" value="1"/>
</dbReference>
<proteinExistence type="inferred from homology"/>
<dbReference type="GO" id="GO:0031047">
    <property type="term" value="P:regulatory ncRNA-mediated gene silencing"/>
    <property type="evidence" value="ECO:0007669"/>
    <property type="project" value="UniProtKB-KW"/>
</dbReference>
<reference evidence="5" key="3">
    <citation type="journal article" date="2017" name="Nature">
        <title>Genome sequence of the progenitor of the wheat D genome Aegilops tauschii.</title>
        <authorList>
            <person name="Luo M.C."/>
            <person name="Gu Y.Q."/>
            <person name="Puiu D."/>
            <person name="Wang H."/>
            <person name="Twardziok S.O."/>
            <person name="Deal K.R."/>
            <person name="Huo N."/>
            <person name="Zhu T."/>
            <person name="Wang L."/>
            <person name="Wang Y."/>
            <person name="McGuire P.E."/>
            <person name="Liu S."/>
            <person name="Long H."/>
            <person name="Ramasamy R.K."/>
            <person name="Rodriguez J.C."/>
            <person name="Van S.L."/>
            <person name="Yuan L."/>
            <person name="Wang Z."/>
            <person name="Xia Z."/>
            <person name="Xiao L."/>
            <person name="Anderson O.D."/>
            <person name="Ouyang S."/>
            <person name="Liang Y."/>
            <person name="Zimin A.V."/>
            <person name="Pertea G."/>
            <person name="Qi P."/>
            <person name="Bennetzen J.L."/>
            <person name="Dai X."/>
            <person name="Dawson M.W."/>
            <person name="Muller H.G."/>
            <person name="Kugler K."/>
            <person name="Rivarola-Duarte L."/>
            <person name="Spannagl M."/>
            <person name="Mayer K.F.X."/>
            <person name="Lu F.H."/>
            <person name="Bevan M.W."/>
            <person name="Leroy P."/>
            <person name="Li P."/>
            <person name="You F.M."/>
            <person name="Sun Q."/>
            <person name="Liu Z."/>
            <person name="Lyons E."/>
            <person name="Wicker T."/>
            <person name="Salzberg S.L."/>
            <person name="Devos K.M."/>
            <person name="Dvorak J."/>
        </authorList>
    </citation>
    <scope>NUCLEOTIDE SEQUENCE [LARGE SCALE GENOMIC DNA]</scope>
    <source>
        <strain evidence="5">cv. AL8/78</strain>
    </source>
</reference>
<dbReference type="GO" id="GO:0003723">
    <property type="term" value="F:RNA binding"/>
    <property type="evidence" value="ECO:0007669"/>
    <property type="project" value="InterPro"/>
</dbReference>
<evidence type="ECO:0000313" key="6">
    <source>
        <dbReference type="Proteomes" id="UP000015105"/>
    </source>
</evidence>
<dbReference type="PANTHER" id="PTHR22891">
    <property type="entry name" value="EUKARYOTIC TRANSLATION INITIATION FACTOR 2C"/>
    <property type="match status" value="1"/>
</dbReference>
<dbReference type="Proteomes" id="UP000015105">
    <property type="component" value="Chromosome 5D"/>
</dbReference>